<dbReference type="Proteomes" id="UP001240236">
    <property type="component" value="Unassembled WGS sequence"/>
</dbReference>
<dbReference type="InterPro" id="IPR016047">
    <property type="entry name" value="M23ase_b-sheet_dom"/>
</dbReference>
<evidence type="ECO:0000313" key="4">
    <source>
        <dbReference type="EMBL" id="MDQ0369078.1"/>
    </source>
</evidence>
<keyword evidence="1" id="KW-0732">Signal</keyword>
<dbReference type="AlphaFoldDB" id="A0AAE4B2L4"/>
<protein>
    <submittedName>
        <fullName evidence="4">Murein DD-endopeptidase MepM/ murein hydrolase activator NlpD</fullName>
    </submittedName>
</protein>
<evidence type="ECO:0000313" key="5">
    <source>
        <dbReference type="Proteomes" id="UP001240236"/>
    </source>
</evidence>
<dbReference type="Pfam" id="PF01551">
    <property type="entry name" value="Peptidase_M23"/>
    <property type="match status" value="1"/>
</dbReference>
<feature type="compositionally biased region" description="Polar residues" evidence="2">
    <location>
        <begin position="78"/>
        <end position="96"/>
    </location>
</feature>
<reference evidence="4 5" key="1">
    <citation type="submission" date="2023-07" db="EMBL/GenBank/DDBJ databases">
        <title>Sequencing the genomes of 1000 actinobacteria strains.</title>
        <authorList>
            <person name="Klenk H.-P."/>
        </authorList>
    </citation>
    <scope>NUCLEOTIDE SEQUENCE [LARGE SCALE GENOMIC DNA]</scope>
    <source>
        <strain evidence="4 5">DSM 44709</strain>
    </source>
</reference>
<comment type="caution">
    <text evidence="4">The sequence shown here is derived from an EMBL/GenBank/DDBJ whole genome shotgun (WGS) entry which is preliminary data.</text>
</comment>
<evidence type="ECO:0000256" key="2">
    <source>
        <dbReference type="SAM" id="MobiDB-lite"/>
    </source>
</evidence>
<feature type="region of interest" description="Disordered" evidence="2">
    <location>
        <begin position="149"/>
        <end position="193"/>
    </location>
</feature>
<feature type="compositionally biased region" description="Polar residues" evidence="2">
    <location>
        <begin position="1"/>
        <end position="27"/>
    </location>
</feature>
<dbReference type="InterPro" id="IPR050570">
    <property type="entry name" value="Cell_wall_metabolism_enzyme"/>
</dbReference>
<keyword evidence="5" id="KW-1185">Reference proteome</keyword>
<dbReference type="InterPro" id="IPR011055">
    <property type="entry name" value="Dup_hybrid_motif"/>
</dbReference>
<gene>
    <name evidence="4" type="ORF">J2S42_005747</name>
</gene>
<feature type="domain" description="M23ase beta-sheet core" evidence="3">
    <location>
        <begin position="218"/>
        <end position="312"/>
    </location>
</feature>
<feature type="compositionally biased region" description="Low complexity" evidence="2">
    <location>
        <begin position="149"/>
        <end position="192"/>
    </location>
</feature>
<dbReference type="EMBL" id="JAUSUZ010000001">
    <property type="protein sequence ID" value="MDQ0369078.1"/>
    <property type="molecule type" value="Genomic_DNA"/>
</dbReference>
<feature type="region of interest" description="Disordered" evidence="2">
    <location>
        <begin position="63"/>
        <end position="124"/>
    </location>
</feature>
<feature type="compositionally biased region" description="Pro residues" evidence="2">
    <location>
        <begin position="108"/>
        <end position="121"/>
    </location>
</feature>
<feature type="region of interest" description="Disordered" evidence="2">
    <location>
        <begin position="1"/>
        <end position="44"/>
    </location>
</feature>
<dbReference type="SUPFAM" id="SSF51261">
    <property type="entry name" value="Duplicated hybrid motif"/>
    <property type="match status" value="1"/>
</dbReference>
<dbReference type="Gene3D" id="2.70.70.10">
    <property type="entry name" value="Glucose Permease (Domain IIA)"/>
    <property type="match status" value="1"/>
</dbReference>
<organism evidence="4 5">
    <name type="scientific">Catenuloplanes indicus</name>
    <dbReference type="NCBI Taxonomy" id="137267"/>
    <lineage>
        <taxon>Bacteria</taxon>
        <taxon>Bacillati</taxon>
        <taxon>Actinomycetota</taxon>
        <taxon>Actinomycetes</taxon>
        <taxon>Micromonosporales</taxon>
        <taxon>Micromonosporaceae</taxon>
        <taxon>Catenuloplanes</taxon>
    </lineage>
</organism>
<evidence type="ECO:0000256" key="1">
    <source>
        <dbReference type="ARBA" id="ARBA00022729"/>
    </source>
</evidence>
<accession>A0AAE4B2L4</accession>
<feature type="compositionally biased region" description="Low complexity" evidence="2">
    <location>
        <begin position="63"/>
        <end position="76"/>
    </location>
</feature>
<name>A0AAE4B2L4_9ACTN</name>
<dbReference type="GO" id="GO:0004222">
    <property type="term" value="F:metalloendopeptidase activity"/>
    <property type="evidence" value="ECO:0007669"/>
    <property type="project" value="TreeGrafter"/>
</dbReference>
<dbReference type="PANTHER" id="PTHR21666">
    <property type="entry name" value="PEPTIDASE-RELATED"/>
    <property type="match status" value="1"/>
</dbReference>
<proteinExistence type="predicted"/>
<keyword evidence="4" id="KW-0378">Hydrolase</keyword>
<dbReference type="CDD" id="cd12797">
    <property type="entry name" value="M23_peptidase"/>
    <property type="match status" value="1"/>
</dbReference>
<dbReference type="PANTHER" id="PTHR21666:SF289">
    <property type="entry name" value="L-ALA--D-GLU ENDOPEPTIDASE"/>
    <property type="match status" value="1"/>
</dbReference>
<evidence type="ECO:0000259" key="3">
    <source>
        <dbReference type="Pfam" id="PF01551"/>
    </source>
</evidence>
<sequence length="330" mass="33800">MAPSRVQSVAARQSATGYPQAESSSTDPRLGIRQAWCSRDPRRMNSTAPSLIILTVAALLPPGSAAVPSRSPARSGVHTASVSTARSSGARTTPAQATRPPDAESTPMPAPPPWSAQPAPMPATRRLDAQITPVAAPDSPVARAVPVQAAPFPNTGSSSPQTPSATAPPSAGGREASARGPSPGASAPAEGRYVWPLSGTFPPIVRRFDPPPQRWLSGHRGVDLGALPGTVVRSAGAGRVIFAGQVAGKGVVSVEHPGGLRTTYQPLHIAIAPGRLVTAGTPLGALTTGHPGCPVAACLHWGLRRGADYLDPLTLLALGRVRLLPRRPSP</sequence>